<keyword evidence="2" id="KW-0479">Metal-binding</keyword>
<dbReference type="SUPFAM" id="SSF56281">
    <property type="entry name" value="Metallo-hydrolase/oxidoreductase"/>
    <property type="match status" value="1"/>
</dbReference>
<evidence type="ECO:0000256" key="2">
    <source>
        <dbReference type="ARBA" id="ARBA00022723"/>
    </source>
</evidence>
<dbReference type="SMART" id="SM00849">
    <property type="entry name" value="Lactamase_B"/>
    <property type="match status" value="1"/>
</dbReference>
<feature type="domain" description="Metallo-beta-lactamase" evidence="5">
    <location>
        <begin position="15"/>
        <end position="194"/>
    </location>
</feature>
<accession>A0A9D9N7G8</accession>
<name>A0A9D9N7G8_9FIRM</name>
<comment type="caution">
    <text evidence="6">The sequence shown here is derived from an EMBL/GenBank/DDBJ whole genome shotgun (WGS) entry which is preliminary data.</text>
</comment>
<proteinExistence type="predicted"/>
<reference evidence="6" key="2">
    <citation type="journal article" date="2021" name="PeerJ">
        <title>Extensive microbial diversity within the chicken gut microbiome revealed by metagenomics and culture.</title>
        <authorList>
            <person name="Gilroy R."/>
            <person name="Ravi A."/>
            <person name="Getino M."/>
            <person name="Pursley I."/>
            <person name="Horton D.L."/>
            <person name="Alikhan N.F."/>
            <person name="Baker D."/>
            <person name="Gharbi K."/>
            <person name="Hall N."/>
            <person name="Watson M."/>
            <person name="Adriaenssens E.M."/>
            <person name="Foster-Nyarko E."/>
            <person name="Jarju S."/>
            <person name="Secka A."/>
            <person name="Antonio M."/>
            <person name="Oren A."/>
            <person name="Chaudhuri R.R."/>
            <person name="La Ragione R."/>
            <person name="Hildebrand F."/>
            <person name="Pallen M.J."/>
        </authorList>
    </citation>
    <scope>NUCLEOTIDE SEQUENCE</scope>
    <source>
        <strain evidence="6">E3-2379</strain>
    </source>
</reference>
<dbReference type="GO" id="GO:0046872">
    <property type="term" value="F:metal ion binding"/>
    <property type="evidence" value="ECO:0007669"/>
    <property type="project" value="UniProtKB-KW"/>
</dbReference>
<dbReference type="InterPro" id="IPR036866">
    <property type="entry name" value="RibonucZ/Hydroxyglut_hydro"/>
</dbReference>
<evidence type="ECO:0000313" key="7">
    <source>
        <dbReference type="Proteomes" id="UP000823618"/>
    </source>
</evidence>
<evidence type="ECO:0000256" key="4">
    <source>
        <dbReference type="ARBA" id="ARBA00022833"/>
    </source>
</evidence>
<protein>
    <submittedName>
        <fullName evidence="6">MBL fold metallo-hydrolase</fullName>
    </submittedName>
</protein>
<dbReference type="PANTHER" id="PTHR46233:SF3">
    <property type="entry name" value="HYDROXYACYLGLUTATHIONE HYDROLASE GLOC"/>
    <property type="match status" value="1"/>
</dbReference>
<evidence type="ECO:0000256" key="3">
    <source>
        <dbReference type="ARBA" id="ARBA00022801"/>
    </source>
</evidence>
<comment type="cofactor">
    <cofactor evidence="1">
        <name>Zn(2+)</name>
        <dbReference type="ChEBI" id="CHEBI:29105"/>
    </cofactor>
</comment>
<dbReference type="Proteomes" id="UP000823618">
    <property type="component" value="Unassembled WGS sequence"/>
</dbReference>
<gene>
    <name evidence="6" type="ORF">IAC13_04415</name>
</gene>
<dbReference type="GO" id="GO:0016787">
    <property type="term" value="F:hydrolase activity"/>
    <property type="evidence" value="ECO:0007669"/>
    <property type="project" value="UniProtKB-KW"/>
</dbReference>
<sequence>MEAIKIYGMPVGNLGANCYFIINEATKDVVCVDTGAQGDTIYELIKTNGWNLCGILLTHGHVDHIGAVSYLKSHIDSLNVYAGKEEQEMLGKPELNLTTMFGKSESLQADYLVEDGQMIQLGGMTFQCIETPGHTKGGICYYLESEKALFTGDTLFAQSVGRSDFPTGDLKALEQSIQMKLYKFPEDTVVYPGHNETTTIGYEKQHNMFVRG</sequence>
<dbReference type="Pfam" id="PF00753">
    <property type="entry name" value="Lactamase_B"/>
    <property type="match status" value="1"/>
</dbReference>
<dbReference type="InterPro" id="IPR051453">
    <property type="entry name" value="MBL_Glyoxalase_II"/>
</dbReference>
<evidence type="ECO:0000256" key="1">
    <source>
        <dbReference type="ARBA" id="ARBA00001947"/>
    </source>
</evidence>
<dbReference type="PANTHER" id="PTHR46233">
    <property type="entry name" value="HYDROXYACYLGLUTATHIONE HYDROLASE GLOC"/>
    <property type="match status" value="1"/>
</dbReference>
<dbReference type="EMBL" id="JADIML010000126">
    <property type="protein sequence ID" value="MBO8463157.1"/>
    <property type="molecule type" value="Genomic_DNA"/>
</dbReference>
<evidence type="ECO:0000259" key="5">
    <source>
        <dbReference type="SMART" id="SM00849"/>
    </source>
</evidence>
<reference evidence="6" key="1">
    <citation type="submission" date="2020-10" db="EMBL/GenBank/DDBJ databases">
        <authorList>
            <person name="Gilroy R."/>
        </authorList>
    </citation>
    <scope>NUCLEOTIDE SEQUENCE</scope>
    <source>
        <strain evidence="6">E3-2379</strain>
    </source>
</reference>
<evidence type="ECO:0000313" key="6">
    <source>
        <dbReference type="EMBL" id="MBO8463157.1"/>
    </source>
</evidence>
<dbReference type="Gene3D" id="3.60.15.10">
    <property type="entry name" value="Ribonuclease Z/Hydroxyacylglutathione hydrolase-like"/>
    <property type="match status" value="1"/>
</dbReference>
<keyword evidence="4" id="KW-0862">Zinc</keyword>
<dbReference type="CDD" id="cd06262">
    <property type="entry name" value="metallo-hydrolase-like_MBL-fold"/>
    <property type="match status" value="1"/>
</dbReference>
<keyword evidence="3" id="KW-0378">Hydrolase</keyword>
<dbReference type="AlphaFoldDB" id="A0A9D9N7G8"/>
<dbReference type="InterPro" id="IPR001279">
    <property type="entry name" value="Metallo-B-lactamas"/>
</dbReference>
<organism evidence="6 7">
    <name type="scientific">Candidatus Scybalomonas excrementavium</name>
    <dbReference type="NCBI Taxonomy" id="2840943"/>
    <lineage>
        <taxon>Bacteria</taxon>
        <taxon>Bacillati</taxon>
        <taxon>Bacillota</taxon>
        <taxon>Clostridia</taxon>
        <taxon>Lachnospirales</taxon>
        <taxon>Lachnospiraceae</taxon>
        <taxon>Lachnospiraceae incertae sedis</taxon>
        <taxon>Candidatus Scybalomonas</taxon>
    </lineage>
</organism>